<feature type="domain" description="ABC transmembrane type-1" evidence="12">
    <location>
        <begin position="158"/>
        <end position="331"/>
    </location>
</feature>
<evidence type="ECO:0000256" key="2">
    <source>
        <dbReference type="ARBA" id="ARBA00022448"/>
    </source>
</evidence>
<feature type="transmembrane region" description="Helical" evidence="10">
    <location>
        <begin position="162"/>
        <end position="180"/>
    </location>
</feature>
<dbReference type="InterPro" id="IPR039421">
    <property type="entry name" value="Type_1_exporter"/>
</dbReference>
<evidence type="ECO:0000256" key="9">
    <source>
        <dbReference type="ARBA" id="ARBA00023455"/>
    </source>
</evidence>
<sequence>MEPRRAPIDDVWRKAEDHSIRRLPGVLAGALRLVRKAAPRELTLSFALQVGTGAGVAVQLLLGRRLLDDILQADRLELGLADVLPTLVIFLTVTALLQFGYSARSELQRVLGDLTGRHAQDHIIDVATMVDLEAYESPEFHDRLMRASMAANFRPANMANNFTQMTSAVIGVVGLLIALLALHPLLVPFVVLAYVPVWVATIRNSRTSHGFGWRMTPADRKRQYLGMALSTKYFAQELRAFDLAPHLRRRYDALYDQRIAEVRAVTRTRLRRSLLASVASSVLSGVSVSLVVGLLLAGRMSVASAAAAAVAIQQLGARLSAIAGSGSSLYEDALFLDDYNSFLELAPVIAAARPDAPAPDGFGTLTIDHVSFTYPGTDRVALDDVSFEVHAGEVVALVGENGSGKTTLAKVLCHLYSPTAGRILWDGVDTSACDPADVRRHMAVIFQDFAQYCLSAKDNIAVGGHERADDLDAIVGAARESGADEFLAALPHAYDTMLGRQFEGGEELSIGQWQRVALARAFFRGAPFVILDEPTAALDPRAEHELFERIRTMARGRTVLLVSHRFSSVRSADRIFVLSGGRLVEQGTHEELLAHGGQYAELFTMQASAYLSPVADA</sequence>
<gene>
    <name evidence="13" type="ORF">AVDCRST_MAG10-162</name>
</gene>
<dbReference type="Pfam" id="PF00005">
    <property type="entry name" value="ABC_tran"/>
    <property type="match status" value="1"/>
</dbReference>
<dbReference type="SUPFAM" id="SSF52540">
    <property type="entry name" value="P-loop containing nucleoside triphosphate hydrolases"/>
    <property type="match status" value="1"/>
</dbReference>
<evidence type="ECO:0000256" key="3">
    <source>
        <dbReference type="ARBA" id="ARBA00022475"/>
    </source>
</evidence>
<evidence type="ECO:0000313" key="13">
    <source>
        <dbReference type="EMBL" id="CAA9211859.1"/>
    </source>
</evidence>
<evidence type="ECO:0000256" key="10">
    <source>
        <dbReference type="SAM" id="Phobius"/>
    </source>
</evidence>
<dbReference type="PROSITE" id="PS50929">
    <property type="entry name" value="ABC_TM1F"/>
    <property type="match status" value="1"/>
</dbReference>
<dbReference type="PANTHER" id="PTHR43394">
    <property type="entry name" value="ATP-DEPENDENT PERMEASE MDL1, MITOCHONDRIAL"/>
    <property type="match status" value="1"/>
</dbReference>
<comment type="subcellular location">
    <subcellularLocation>
        <location evidence="1">Cell inner membrane</location>
        <topology evidence="1">Multi-pass membrane protein</topology>
    </subcellularLocation>
</comment>
<organism evidence="13">
    <name type="scientific">uncultured Acidimicrobiales bacterium</name>
    <dbReference type="NCBI Taxonomy" id="310071"/>
    <lineage>
        <taxon>Bacteria</taxon>
        <taxon>Bacillati</taxon>
        <taxon>Actinomycetota</taxon>
        <taxon>Acidimicrobiia</taxon>
        <taxon>Acidimicrobiales</taxon>
        <taxon>environmental samples</taxon>
    </lineage>
</organism>
<keyword evidence="2" id="KW-0813">Transport</keyword>
<name>A0A6J4H1V5_9ACTN</name>
<dbReference type="SUPFAM" id="SSF90123">
    <property type="entry name" value="ABC transporter transmembrane region"/>
    <property type="match status" value="1"/>
</dbReference>
<comment type="similarity">
    <text evidence="9">Belongs to the ABC transporter superfamily. Siderophore-Fe(3+) uptake transporter (SIUT) (TC 3.A.1.21) family.</text>
</comment>
<dbReference type="FunFam" id="3.40.50.300:FF:000221">
    <property type="entry name" value="Multidrug ABC transporter ATP-binding protein"/>
    <property type="match status" value="1"/>
</dbReference>
<accession>A0A6J4H1V5</accession>
<feature type="transmembrane region" description="Helical" evidence="10">
    <location>
        <begin position="273"/>
        <end position="297"/>
    </location>
</feature>
<evidence type="ECO:0000256" key="5">
    <source>
        <dbReference type="ARBA" id="ARBA00022741"/>
    </source>
</evidence>
<keyword evidence="6 13" id="KW-0067">ATP-binding</keyword>
<dbReference type="Gene3D" id="1.20.1560.10">
    <property type="entry name" value="ABC transporter type 1, transmembrane domain"/>
    <property type="match status" value="1"/>
</dbReference>
<dbReference type="SMART" id="SM00382">
    <property type="entry name" value="AAA"/>
    <property type="match status" value="1"/>
</dbReference>
<evidence type="ECO:0000256" key="4">
    <source>
        <dbReference type="ARBA" id="ARBA00022692"/>
    </source>
</evidence>
<keyword evidence="4 10" id="KW-0812">Transmembrane</keyword>
<evidence type="ECO:0000256" key="7">
    <source>
        <dbReference type="ARBA" id="ARBA00022989"/>
    </source>
</evidence>
<evidence type="ECO:0000256" key="8">
    <source>
        <dbReference type="ARBA" id="ARBA00023136"/>
    </source>
</evidence>
<feature type="transmembrane region" description="Helical" evidence="10">
    <location>
        <begin position="186"/>
        <end position="205"/>
    </location>
</feature>
<evidence type="ECO:0000256" key="1">
    <source>
        <dbReference type="ARBA" id="ARBA00004429"/>
    </source>
</evidence>
<feature type="transmembrane region" description="Helical" evidence="10">
    <location>
        <begin position="83"/>
        <end position="101"/>
    </location>
</feature>
<evidence type="ECO:0000259" key="12">
    <source>
        <dbReference type="PROSITE" id="PS50929"/>
    </source>
</evidence>
<protein>
    <submittedName>
        <fullName evidence="13">Efflux ABC transporter, permease/ATP-binding protein</fullName>
    </submittedName>
</protein>
<dbReference type="GO" id="GO:0016887">
    <property type="term" value="F:ATP hydrolysis activity"/>
    <property type="evidence" value="ECO:0007669"/>
    <property type="project" value="InterPro"/>
</dbReference>
<dbReference type="Gene3D" id="3.40.50.300">
    <property type="entry name" value="P-loop containing nucleotide triphosphate hydrolases"/>
    <property type="match status" value="1"/>
</dbReference>
<dbReference type="InterPro" id="IPR011527">
    <property type="entry name" value="ABC1_TM_dom"/>
</dbReference>
<dbReference type="PANTHER" id="PTHR43394:SF1">
    <property type="entry name" value="ATP-BINDING CASSETTE SUB-FAMILY B MEMBER 10, MITOCHONDRIAL"/>
    <property type="match status" value="1"/>
</dbReference>
<proteinExistence type="inferred from homology"/>
<dbReference type="EMBL" id="CADCTB010000010">
    <property type="protein sequence ID" value="CAA9211859.1"/>
    <property type="molecule type" value="Genomic_DNA"/>
</dbReference>
<dbReference type="GO" id="GO:0015421">
    <property type="term" value="F:ABC-type oligopeptide transporter activity"/>
    <property type="evidence" value="ECO:0007669"/>
    <property type="project" value="TreeGrafter"/>
</dbReference>
<feature type="domain" description="ABC transporter" evidence="11">
    <location>
        <begin position="365"/>
        <end position="605"/>
    </location>
</feature>
<keyword evidence="3" id="KW-1003">Cell membrane</keyword>
<dbReference type="AlphaFoldDB" id="A0A6J4H1V5"/>
<keyword evidence="8 10" id="KW-0472">Membrane</keyword>
<dbReference type="InterPro" id="IPR003439">
    <property type="entry name" value="ABC_transporter-like_ATP-bd"/>
</dbReference>
<evidence type="ECO:0000259" key="11">
    <source>
        <dbReference type="PROSITE" id="PS50893"/>
    </source>
</evidence>
<dbReference type="GO" id="GO:0005524">
    <property type="term" value="F:ATP binding"/>
    <property type="evidence" value="ECO:0007669"/>
    <property type="project" value="UniProtKB-KW"/>
</dbReference>
<feature type="transmembrane region" description="Helical" evidence="10">
    <location>
        <begin position="42"/>
        <end position="63"/>
    </location>
</feature>
<dbReference type="InterPro" id="IPR003593">
    <property type="entry name" value="AAA+_ATPase"/>
</dbReference>
<dbReference type="InterPro" id="IPR027417">
    <property type="entry name" value="P-loop_NTPase"/>
</dbReference>
<keyword evidence="5" id="KW-0547">Nucleotide-binding</keyword>
<keyword evidence="7 10" id="KW-1133">Transmembrane helix</keyword>
<reference evidence="13" key="1">
    <citation type="submission" date="2020-02" db="EMBL/GenBank/DDBJ databases">
        <authorList>
            <person name="Meier V. D."/>
        </authorList>
    </citation>
    <scope>NUCLEOTIDE SEQUENCE</scope>
    <source>
        <strain evidence="13">AVDCRST_MAG10</strain>
    </source>
</reference>
<dbReference type="InterPro" id="IPR036640">
    <property type="entry name" value="ABC1_TM_sf"/>
</dbReference>
<evidence type="ECO:0000256" key="6">
    <source>
        <dbReference type="ARBA" id="ARBA00022840"/>
    </source>
</evidence>
<dbReference type="GO" id="GO:0005886">
    <property type="term" value="C:plasma membrane"/>
    <property type="evidence" value="ECO:0007669"/>
    <property type="project" value="UniProtKB-SubCell"/>
</dbReference>
<dbReference type="PROSITE" id="PS50893">
    <property type="entry name" value="ABC_TRANSPORTER_2"/>
    <property type="match status" value="1"/>
</dbReference>